<evidence type="ECO:0000313" key="1">
    <source>
        <dbReference type="EMBL" id="AEX01790.1"/>
    </source>
</evidence>
<dbReference type="KEGG" id="kox:KOX_00215"/>
<evidence type="ECO:0000313" key="2">
    <source>
        <dbReference type="Proteomes" id="UP000007843"/>
    </source>
</evidence>
<dbReference type="Proteomes" id="UP000007843">
    <property type="component" value="Chromosome"/>
</dbReference>
<protein>
    <submittedName>
        <fullName evidence="1">Uncharacterized protein</fullName>
    </submittedName>
</protein>
<dbReference type="AlphaFoldDB" id="A0A0H3GX69"/>
<name>A0A0H3GX69_KLEM8</name>
<organism evidence="1 2">
    <name type="scientific">Klebsiella michiganensis (strain ATCC 8724 / DSM 4798 / JCM 20051 / NBRC 3318 / NRRL B-199 / KCTC 1686 / BUCSAV 143 / CCM 1901)</name>
    <dbReference type="NCBI Taxonomy" id="1006551"/>
    <lineage>
        <taxon>Bacteria</taxon>
        <taxon>Pseudomonadati</taxon>
        <taxon>Pseudomonadota</taxon>
        <taxon>Gammaproteobacteria</taxon>
        <taxon>Enterobacterales</taxon>
        <taxon>Enterobacteriaceae</taxon>
        <taxon>Klebsiella/Raoultella group</taxon>
        <taxon>Klebsiella</taxon>
    </lineage>
</organism>
<reference evidence="1 2" key="1">
    <citation type="journal article" date="2012" name="J. Bacteriol.">
        <title>Complete genome sequence of Klebsiella oxytoca KCTC 1686, used in production of 2,3-butanediol.</title>
        <authorList>
            <person name="Shin S.H."/>
            <person name="Kim S."/>
            <person name="Kim J.Y."/>
            <person name="Lee S."/>
            <person name="Um Y."/>
            <person name="Oh M.K."/>
            <person name="Kim Y.R."/>
            <person name="Lee J."/>
            <person name="Yang K.S."/>
        </authorList>
    </citation>
    <scope>NUCLEOTIDE SEQUENCE [LARGE SCALE GENOMIC DNA]</scope>
    <source>
        <strain evidence="2">ATCC 8724 / DSM 4798 / JCM 20051 / NBRC 3318 / NRRL B-199 / KCTC 1686</strain>
    </source>
</reference>
<dbReference type="EMBL" id="CP003218">
    <property type="protein sequence ID" value="AEX01790.1"/>
    <property type="molecule type" value="Genomic_DNA"/>
</dbReference>
<sequence length="42" mass="4935">MADTFQNEVPRARIFRKEFEKILKDPALTQELRDEMSALAPK</sequence>
<accession>A0A0H3GX69</accession>
<dbReference type="HOGENOM" id="CLU_3252841_0_0_6"/>
<dbReference type="PATRIC" id="fig|1006551.4.peg.38"/>
<gene>
    <name evidence="1" type="ordered locus">KOX_00215</name>
</gene>
<proteinExistence type="predicted"/>